<reference evidence="3" key="1">
    <citation type="journal article" date="2021" name="Sci. Rep.">
        <title>Diploid genomic architecture of Nitzschia inconspicua, an elite biomass production diatom.</title>
        <authorList>
            <person name="Oliver A."/>
            <person name="Podell S."/>
            <person name="Pinowska A."/>
            <person name="Traller J.C."/>
            <person name="Smith S.R."/>
            <person name="McClure R."/>
            <person name="Beliaev A."/>
            <person name="Bohutskyi P."/>
            <person name="Hill E.A."/>
            <person name="Rabines A."/>
            <person name="Zheng H."/>
            <person name="Allen L.Z."/>
            <person name="Kuo A."/>
            <person name="Grigoriev I.V."/>
            <person name="Allen A.E."/>
            <person name="Hazlebeck D."/>
            <person name="Allen E.E."/>
        </authorList>
    </citation>
    <scope>NUCLEOTIDE SEQUENCE</scope>
    <source>
        <strain evidence="3">Hildebrandi</strain>
    </source>
</reference>
<sequence length="985" mass="111658">MALAALEMEPSEEEDFRPLVAKRNNNCNNNNNHRTSNGSNNSNGNSNDSFDKKDHRRNVPFMLFFLLSSNRLSMMTSKKIAMVLAVTFVVLVFVLRMDFTVTTVDTVRTSNVVTKKQHNPHTGSSFGGLNNVAQPAGAKAAAASITTSSSSSLSMDDDQTDDGYYFASLYQDIVIPKSNVGHAIPSLNAHNVLNLWGHYVHDEFRSPYASHLYDKPKEELERQQTLHEQKMEQIRTEWGMWKFQDPAGDDDAEERPIADFSDVEYKDLPAIDFPQYSWQADEEYVTAFLQEARALVTRMTEGIYAEYGWPLKKKDGTTLSQQELEQREQAFRIHILDPQENEKELKKQGIAQLSTVAMDGLVRKLLHSMMTNDHFFVVLAGHSAAAGHGNDFQQNRVITFHRIMEPVFDKLGMTLISRNMGMGGVGTLQFTLGGGDFYGEADILEWDSGMTEKGPAVDFFNKQAILSGERVPVIFNEYHFNVMAETNGTAWMGKSIWDLSMMPETTLENQNSIPFAARWMDQKEEKYNAVCWEARTDFSPEKKQSDHPGSQVGWHPGFRHHQWSGRKLALVVLKALSIALDKWEEGTQEGHPLPDTYWHVGDTYKLIRNNLRTHITTTQEGNDVRSECEKLIKWLPRICRVQMHGFGLWTPQAHGDTSLLNIVQPALNGYKPYFKTRNIYDGFDLLPYKQAIPEGEIDVHAIAIATNTPAPDLDHSWMEDGDTDENSNDDKTTRRLLREGSEMAFRAAALAQESIDVTNTLPRQNHLRKLAENAGSDNAVVPGRGWELHGWSVVDGLCDGSAQSECKREKDSDCLMYGASDNHMDLHGNSLSGWLVFNVPKVREGIILARMEWWCGSQTANSLTKDWTEVDDGKTMDTTPWDTPKQSSDPQGRHRILKKPTHDDLVPSDFEMDIAINGKIVKTMKRQEWLDHTQEFVKNVAVFPLLNDESMAQRDWEGEPIEAAIRFRSKQMPKQTYCISHIYYA</sequence>
<dbReference type="Proteomes" id="UP000693970">
    <property type="component" value="Unassembled WGS sequence"/>
</dbReference>
<accession>A0A9K3L3W5</accession>
<feature type="transmembrane region" description="Helical" evidence="2">
    <location>
        <begin position="80"/>
        <end position="99"/>
    </location>
</feature>
<dbReference type="OrthoDB" id="48213at2759"/>
<keyword evidence="2" id="KW-0812">Transmembrane</keyword>
<feature type="compositionally biased region" description="Low complexity" evidence="1">
    <location>
        <begin position="24"/>
        <end position="48"/>
    </location>
</feature>
<feature type="region of interest" description="Disordered" evidence="1">
    <location>
        <begin position="870"/>
        <end position="896"/>
    </location>
</feature>
<keyword evidence="2" id="KW-0472">Membrane</keyword>
<feature type="compositionally biased region" description="Polar residues" evidence="1">
    <location>
        <begin position="876"/>
        <end position="890"/>
    </location>
</feature>
<protein>
    <submittedName>
        <fullName evidence="3">Uncharacterized protein</fullName>
    </submittedName>
</protein>
<dbReference type="AlphaFoldDB" id="A0A9K3L3W5"/>
<gene>
    <name evidence="3" type="ORF">IV203_004530</name>
</gene>
<name>A0A9K3L3W5_9STRA</name>
<proteinExistence type="predicted"/>
<evidence type="ECO:0000313" key="3">
    <source>
        <dbReference type="EMBL" id="KAG7355174.1"/>
    </source>
</evidence>
<feature type="region of interest" description="Disordered" evidence="1">
    <location>
        <begin position="711"/>
        <end position="731"/>
    </location>
</feature>
<keyword evidence="2" id="KW-1133">Transmembrane helix</keyword>
<keyword evidence="4" id="KW-1185">Reference proteome</keyword>
<dbReference type="EMBL" id="JAGRRH010000016">
    <property type="protein sequence ID" value="KAG7355174.1"/>
    <property type="molecule type" value="Genomic_DNA"/>
</dbReference>
<feature type="region of interest" description="Disordered" evidence="1">
    <location>
        <begin position="22"/>
        <end position="53"/>
    </location>
</feature>
<evidence type="ECO:0000313" key="4">
    <source>
        <dbReference type="Proteomes" id="UP000693970"/>
    </source>
</evidence>
<comment type="caution">
    <text evidence="3">The sequence shown here is derived from an EMBL/GenBank/DDBJ whole genome shotgun (WGS) entry which is preliminary data.</text>
</comment>
<organism evidence="3 4">
    <name type="scientific">Nitzschia inconspicua</name>
    <dbReference type="NCBI Taxonomy" id="303405"/>
    <lineage>
        <taxon>Eukaryota</taxon>
        <taxon>Sar</taxon>
        <taxon>Stramenopiles</taxon>
        <taxon>Ochrophyta</taxon>
        <taxon>Bacillariophyta</taxon>
        <taxon>Bacillariophyceae</taxon>
        <taxon>Bacillariophycidae</taxon>
        <taxon>Bacillariales</taxon>
        <taxon>Bacillariaceae</taxon>
        <taxon>Nitzschia</taxon>
    </lineage>
</organism>
<evidence type="ECO:0000256" key="1">
    <source>
        <dbReference type="SAM" id="MobiDB-lite"/>
    </source>
</evidence>
<reference evidence="3" key="2">
    <citation type="submission" date="2021-04" db="EMBL/GenBank/DDBJ databases">
        <authorList>
            <person name="Podell S."/>
        </authorList>
    </citation>
    <scope>NUCLEOTIDE SEQUENCE</scope>
    <source>
        <strain evidence="3">Hildebrandi</strain>
    </source>
</reference>
<evidence type="ECO:0000256" key="2">
    <source>
        <dbReference type="SAM" id="Phobius"/>
    </source>
</evidence>